<organism evidence="7 8">
    <name type="scientific">Desulfofustis glycolicus DSM 9705</name>
    <dbReference type="NCBI Taxonomy" id="1121409"/>
    <lineage>
        <taxon>Bacteria</taxon>
        <taxon>Pseudomonadati</taxon>
        <taxon>Thermodesulfobacteriota</taxon>
        <taxon>Desulfobulbia</taxon>
        <taxon>Desulfobulbales</taxon>
        <taxon>Desulfocapsaceae</taxon>
        <taxon>Desulfofustis</taxon>
    </lineage>
</organism>
<dbReference type="Pfam" id="PF00881">
    <property type="entry name" value="Nitroreductase"/>
    <property type="match status" value="1"/>
</dbReference>
<gene>
    <name evidence="7" type="ORF">SAMN02745124_02262</name>
</gene>
<evidence type="ECO:0000256" key="2">
    <source>
        <dbReference type="ARBA" id="ARBA00007118"/>
    </source>
</evidence>
<comment type="cofactor">
    <cofactor evidence="1">
        <name>FMN</name>
        <dbReference type="ChEBI" id="CHEBI:58210"/>
    </cofactor>
</comment>
<dbReference type="Gene3D" id="3.40.109.10">
    <property type="entry name" value="NADH Oxidase"/>
    <property type="match status" value="1"/>
</dbReference>
<dbReference type="OrthoDB" id="9798230at2"/>
<dbReference type="AlphaFoldDB" id="A0A1M5WEV4"/>
<keyword evidence="3" id="KW-0285">Flavoprotein</keyword>
<dbReference type="GO" id="GO:0016491">
    <property type="term" value="F:oxidoreductase activity"/>
    <property type="evidence" value="ECO:0007669"/>
    <property type="project" value="UniProtKB-KW"/>
</dbReference>
<dbReference type="PANTHER" id="PTHR43673">
    <property type="entry name" value="NAD(P)H NITROREDUCTASE YDGI-RELATED"/>
    <property type="match status" value="1"/>
</dbReference>
<feature type="domain" description="Nitroreductase" evidence="6">
    <location>
        <begin position="8"/>
        <end position="196"/>
    </location>
</feature>
<keyword evidence="4" id="KW-0288">FMN</keyword>
<evidence type="ECO:0000313" key="7">
    <source>
        <dbReference type="EMBL" id="SHH85928.1"/>
    </source>
</evidence>
<proteinExistence type="inferred from homology"/>
<sequence length="225" mass="25941">MRVSEALSRRKSTRAFLQQDIEPEKLRRILDAARHAPSGVNIQPWQVAVVTGTAKQQLQQQLEEAFRRGEERRMDYQYYPLQWQEPYKSRRIECGLQLYSSLGITRQDKERRQEQWAANYRAFDAPAALFFFIEPSLETGSYMDYGMFLMAVMLMAVEEGLATCPQAALGEYPQLVKRTLGYREDLLLLGGLAIGYEDTAAPINQYRTSREPVESFTRFFSGDSV</sequence>
<name>A0A1M5WEV4_9BACT</name>
<evidence type="ECO:0000256" key="3">
    <source>
        <dbReference type="ARBA" id="ARBA00022630"/>
    </source>
</evidence>
<reference evidence="7 8" key="1">
    <citation type="submission" date="2016-11" db="EMBL/GenBank/DDBJ databases">
        <authorList>
            <person name="Jaros S."/>
            <person name="Januszkiewicz K."/>
            <person name="Wedrychowicz H."/>
        </authorList>
    </citation>
    <scope>NUCLEOTIDE SEQUENCE [LARGE SCALE GENOMIC DNA]</scope>
    <source>
        <strain evidence="7 8">DSM 9705</strain>
    </source>
</reference>
<accession>A0A1M5WEV4</accession>
<dbReference type="PANTHER" id="PTHR43673:SF2">
    <property type="entry name" value="NITROREDUCTASE"/>
    <property type="match status" value="1"/>
</dbReference>
<keyword evidence="8" id="KW-1185">Reference proteome</keyword>
<dbReference type="CDD" id="cd02136">
    <property type="entry name" value="PnbA_NfnB-like"/>
    <property type="match status" value="1"/>
</dbReference>
<evidence type="ECO:0000256" key="4">
    <source>
        <dbReference type="ARBA" id="ARBA00022643"/>
    </source>
</evidence>
<comment type="similarity">
    <text evidence="2">Belongs to the nitroreductase family.</text>
</comment>
<dbReference type="STRING" id="1121409.SAMN02745124_02262"/>
<evidence type="ECO:0000256" key="5">
    <source>
        <dbReference type="ARBA" id="ARBA00023002"/>
    </source>
</evidence>
<protein>
    <submittedName>
        <fullName evidence="7">Nitroreductase</fullName>
    </submittedName>
</protein>
<evidence type="ECO:0000259" key="6">
    <source>
        <dbReference type="Pfam" id="PF00881"/>
    </source>
</evidence>
<dbReference type="Proteomes" id="UP000184139">
    <property type="component" value="Unassembled WGS sequence"/>
</dbReference>
<keyword evidence="5" id="KW-0560">Oxidoreductase</keyword>
<dbReference type="SUPFAM" id="SSF55469">
    <property type="entry name" value="FMN-dependent nitroreductase-like"/>
    <property type="match status" value="1"/>
</dbReference>
<dbReference type="InterPro" id="IPR000415">
    <property type="entry name" value="Nitroreductase-like"/>
</dbReference>
<dbReference type="EMBL" id="FQXS01000012">
    <property type="protein sequence ID" value="SHH85928.1"/>
    <property type="molecule type" value="Genomic_DNA"/>
</dbReference>
<evidence type="ECO:0000256" key="1">
    <source>
        <dbReference type="ARBA" id="ARBA00001917"/>
    </source>
</evidence>
<dbReference type="InterPro" id="IPR029479">
    <property type="entry name" value="Nitroreductase"/>
</dbReference>
<evidence type="ECO:0000313" key="8">
    <source>
        <dbReference type="Proteomes" id="UP000184139"/>
    </source>
</evidence>
<dbReference type="RefSeq" id="WP_073376052.1">
    <property type="nucleotide sequence ID" value="NZ_FQXS01000012.1"/>
</dbReference>